<protein>
    <submittedName>
        <fullName evidence="1">Uncharacterized protein</fullName>
    </submittedName>
</protein>
<gene>
    <name evidence="1" type="ORF">SAMN04487958_106107</name>
</gene>
<dbReference type="EMBL" id="FOGS01000006">
    <property type="protein sequence ID" value="SES05096.1"/>
    <property type="molecule type" value="Genomic_DNA"/>
</dbReference>
<dbReference type="AlphaFoldDB" id="A0A1H9U6J1"/>
<name>A0A1H9U6J1_9GAMM</name>
<dbReference type="Proteomes" id="UP000198505">
    <property type="component" value="Unassembled WGS sequence"/>
</dbReference>
<accession>A0A1H9U6J1</accession>
<evidence type="ECO:0000313" key="2">
    <source>
        <dbReference type="Proteomes" id="UP000198505"/>
    </source>
</evidence>
<keyword evidence="2" id="KW-1185">Reference proteome</keyword>
<reference evidence="2" key="1">
    <citation type="submission" date="2016-10" db="EMBL/GenBank/DDBJ databases">
        <authorList>
            <person name="Varghese N."/>
            <person name="Submissions S."/>
        </authorList>
    </citation>
    <scope>NUCLEOTIDE SEQUENCE [LARGE SCALE GENOMIC DNA]</scope>
    <source>
        <strain evidence="2">CGMCC 1.6495</strain>
    </source>
</reference>
<organism evidence="1 2">
    <name type="scientific">Vreelandella subterranea</name>
    <dbReference type="NCBI Taxonomy" id="416874"/>
    <lineage>
        <taxon>Bacteria</taxon>
        <taxon>Pseudomonadati</taxon>
        <taxon>Pseudomonadota</taxon>
        <taxon>Gammaproteobacteria</taxon>
        <taxon>Oceanospirillales</taxon>
        <taxon>Halomonadaceae</taxon>
        <taxon>Vreelandella</taxon>
    </lineage>
</organism>
<dbReference type="STRING" id="416874.SAMN04487958_106107"/>
<sequence>MTYRAFFHPMAIRYPGYRYGWRFSDARSVTAATSDCALAGGALDIRCHGRCQTPTES</sequence>
<evidence type="ECO:0000313" key="1">
    <source>
        <dbReference type="EMBL" id="SES05096.1"/>
    </source>
</evidence>
<proteinExistence type="predicted"/>